<organism evidence="2 3">
    <name type="scientific">Leifsonella bigeumensis</name>
    <dbReference type="NCBI Taxonomy" id="433643"/>
    <lineage>
        <taxon>Bacteria</taxon>
        <taxon>Bacillati</taxon>
        <taxon>Actinomycetota</taxon>
        <taxon>Actinomycetes</taxon>
        <taxon>Micrococcales</taxon>
        <taxon>Microbacteriaceae</taxon>
        <taxon>Leifsonella</taxon>
    </lineage>
</organism>
<keyword evidence="1" id="KW-0812">Transmembrane</keyword>
<feature type="transmembrane region" description="Helical" evidence="1">
    <location>
        <begin position="81"/>
        <end position="103"/>
    </location>
</feature>
<name>A0ABP7FT08_9MICO</name>
<evidence type="ECO:0000313" key="2">
    <source>
        <dbReference type="EMBL" id="GAA3746604.1"/>
    </source>
</evidence>
<protein>
    <submittedName>
        <fullName evidence="2">Uncharacterized protein</fullName>
    </submittedName>
</protein>
<feature type="transmembrane region" description="Helical" evidence="1">
    <location>
        <begin position="186"/>
        <end position="205"/>
    </location>
</feature>
<comment type="caution">
    <text evidence="2">The sequence shown here is derived from an EMBL/GenBank/DDBJ whole genome shotgun (WGS) entry which is preliminary data.</text>
</comment>
<reference evidence="3" key="1">
    <citation type="journal article" date="2019" name="Int. J. Syst. Evol. Microbiol.">
        <title>The Global Catalogue of Microorganisms (GCM) 10K type strain sequencing project: providing services to taxonomists for standard genome sequencing and annotation.</title>
        <authorList>
            <consortium name="The Broad Institute Genomics Platform"/>
            <consortium name="The Broad Institute Genome Sequencing Center for Infectious Disease"/>
            <person name="Wu L."/>
            <person name="Ma J."/>
        </authorList>
    </citation>
    <scope>NUCLEOTIDE SEQUENCE [LARGE SCALE GENOMIC DNA]</scope>
    <source>
        <strain evidence="3">JCM 16949</strain>
    </source>
</reference>
<feature type="transmembrane region" description="Helical" evidence="1">
    <location>
        <begin position="159"/>
        <end position="180"/>
    </location>
</feature>
<proteinExistence type="predicted"/>
<evidence type="ECO:0000313" key="3">
    <source>
        <dbReference type="Proteomes" id="UP001501004"/>
    </source>
</evidence>
<feature type="transmembrane region" description="Helical" evidence="1">
    <location>
        <begin position="6"/>
        <end position="29"/>
    </location>
</feature>
<dbReference type="EMBL" id="BAABAE010000003">
    <property type="protein sequence ID" value="GAA3746604.1"/>
    <property type="molecule type" value="Genomic_DNA"/>
</dbReference>
<dbReference type="RefSeq" id="WP_344756737.1">
    <property type="nucleotide sequence ID" value="NZ_BAABAE010000003.1"/>
</dbReference>
<gene>
    <name evidence="2" type="ORF">GCM10022239_22710</name>
</gene>
<sequence>MDSGTLAAILAVAIAGSALAILLQLVDVVTGHQVRRAGRAAGTRDRDRVLSWAIAVCSIVLVLLVLGVDLAMRLLLDRGQLLWGLLALVGLVAAAAVTALLAARALRRPETGYRVIREDLKAQSGTRLSKGRIADYRAWLTAIDDRQKDLHRHVVVGRWVRAIPVLAALVALVAAGWLALGGTAPWWAAAVCAVLVIVSLWLAVWGARISLSRNLAIHAVHQKQRAEALLVLDELERKTPRRVTGLSERVSRALAILREQQGQPHEQGEPRSQNR</sequence>
<keyword evidence="1" id="KW-1133">Transmembrane helix</keyword>
<evidence type="ECO:0000256" key="1">
    <source>
        <dbReference type="SAM" id="Phobius"/>
    </source>
</evidence>
<keyword evidence="3" id="KW-1185">Reference proteome</keyword>
<accession>A0ABP7FT08</accession>
<feature type="transmembrane region" description="Helical" evidence="1">
    <location>
        <begin position="49"/>
        <end position="75"/>
    </location>
</feature>
<dbReference type="Proteomes" id="UP001501004">
    <property type="component" value="Unassembled WGS sequence"/>
</dbReference>
<keyword evidence="1" id="KW-0472">Membrane</keyword>